<dbReference type="EMBL" id="CAIN01000296">
    <property type="protein sequence ID" value="CCI27811.1"/>
    <property type="molecule type" value="Genomic_DNA"/>
</dbReference>
<organism evidence="2 3">
    <name type="scientific">Microcystis aeruginosa PCC 9808</name>
    <dbReference type="NCBI Taxonomy" id="1160284"/>
    <lineage>
        <taxon>Bacteria</taxon>
        <taxon>Bacillati</taxon>
        <taxon>Cyanobacteriota</taxon>
        <taxon>Cyanophyceae</taxon>
        <taxon>Oscillatoriophycideae</taxon>
        <taxon>Chroococcales</taxon>
        <taxon>Microcystaceae</taxon>
        <taxon>Microcystis</taxon>
    </lineage>
</organism>
<dbReference type="Proteomes" id="UP000005291">
    <property type="component" value="Unassembled WGS sequence"/>
</dbReference>
<feature type="compositionally biased region" description="Polar residues" evidence="1">
    <location>
        <begin position="96"/>
        <end position="122"/>
    </location>
</feature>
<evidence type="ECO:0000313" key="2">
    <source>
        <dbReference type="EMBL" id="CCI27811.1"/>
    </source>
</evidence>
<dbReference type="HOGENOM" id="CLU_1538324_0_0_3"/>
<comment type="caution">
    <text evidence="2">The sequence shown here is derived from an EMBL/GenBank/DDBJ whole genome shotgun (WGS) entry which is preliminary data.</text>
</comment>
<feature type="region of interest" description="Disordered" evidence="1">
    <location>
        <begin position="89"/>
        <end position="123"/>
    </location>
</feature>
<evidence type="ECO:0000313" key="3">
    <source>
        <dbReference type="Proteomes" id="UP000005291"/>
    </source>
</evidence>
<dbReference type="AlphaFoldDB" id="I4I0I7"/>
<proteinExistence type="predicted"/>
<reference evidence="2 3" key="1">
    <citation type="submission" date="2012-04" db="EMBL/GenBank/DDBJ databases">
        <authorList>
            <person name="Genoscope - CEA"/>
        </authorList>
    </citation>
    <scope>NUCLEOTIDE SEQUENCE [LARGE SCALE GENOMIC DNA]</scope>
    <source>
        <strain evidence="2 3">9808</strain>
    </source>
</reference>
<name>I4I0I7_MICAE</name>
<accession>I4I0I7</accession>
<sequence>MQLIEAICIESPREVTTKYGQRLVIDAIDRTTGEKITLWRPATDDYSRRYVIKNSPLTVGVDSKGKYSLIEDPALVSLGQPLPESPVPVKPVSRYLASNNPPIPNYSQNSEKPNDSDQSLLKPSQKREIAQYIQDMAKLYGFCLTQAESLGVEGEDKRAIATTLFISAQKKFAL</sequence>
<gene>
    <name evidence="2" type="ORF">MICAG_3650005</name>
</gene>
<protein>
    <submittedName>
        <fullName evidence="2">Uncharacterized protein</fullName>
    </submittedName>
</protein>
<evidence type="ECO:0000256" key="1">
    <source>
        <dbReference type="SAM" id="MobiDB-lite"/>
    </source>
</evidence>
<dbReference type="RefSeq" id="WP_002795149.1">
    <property type="nucleotide sequence ID" value="NZ_HE973606.1"/>
</dbReference>